<dbReference type="AlphaFoldDB" id="A0A6M4G7A0"/>
<dbReference type="Proteomes" id="UP000502611">
    <property type="component" value="Chromosome"/>
</dbReference>
<accession>A0A6M4G7A0</accession>
<proteinExistence type="predicted"/>
<gene>
    <name evidence="1" type="ORF">HH800_11950</name>
</gene>
<evidence type="ECO:0000313" key="1">
    <source>
        <dbReference type="EMBL" id="QJR02830.1"/>
    </source>
</evidence>
<dbReference type="Gene3D" id="3.40.50.720">
    <property type="entry name" value="NAD(P)-binding Rossmann-like Domain"/>
    <property type="match status" value="1"/>
</dbReference>
<dbReference type="SUPFAM" id="SSF51735">
    <property type="entry name" value="NAD(P)-binding Rossmann-fold domains"/>
    <property type="match status" value="1"/>
</dbReference>
<protein>
    <submittedName>
        <fullName evidence="1">SDR family oxidoreductase</fullName>
    </submittedName>
</protein>
<name>A0A6M4G7A0_SPHYA</name>
<dbReference type="Pfam" id="PF13561">
    <property type="entry name" value="adh_short_C2"/>
    <property type="match status" value="1"/>
</dbReference>
<organism evidence="1 2">
    <name type="scientific">Sphingobium yanoikuyae</name>
    <name type="common">Sphingomonas yanoikuyae</name>
    <dbReference type="NCBI Taxonomy" id="13690"/>
    <lineage>
        <taxon>Bacteria</taxon>
        <taxon>Pseudomonadati</taxon>
        <taxon>Pseudomonadota</taxon>
        <taxon>Alphaproteobacteria</taxon>
        <taxon>Sphingomonadales</taxon>
        <taxon>Sphingomonadaceae</taxon>
        <taxon>Sphingobium</taxon>
    </lineage>
</organism>
<dbReference type="InterPro" id="IPR036291">
    <property type="entry name" value="NAD(P)-bd_dom_sf"/>
</dbReference>
<dbReference type="InterPro" id="IPR002347">
    <property type="entry name" value="SDR_fam"/>
</dbReference>
<sequence length="149" mass="15498">MFGTPNVGTYGAAKHAAVGLTKTAAGANANMNIRINAIAPPAIATPTVLDLPKQAQDLPPDGIASTALTARFQDGVSSWGASAQLRHAPVASTISIGIVSLTIRWICSDMLSTRRLGSKNFSSGCWRAKARSRAVSIAARWARSPALSQ</sequence>
<reference evidence="1 2" key="1">
    <citation type="submission" date="2020-04" db="EMBL/GenBank/DDBJ databases">
        <title>The Whole Genome Analysis of High salt-tolerant Sphingobium yanoikuyae YC-XJ2 with Aryl organophosphorus flame retardants (aryl-OPFRs)-degrading capacity and characteristics of Related phosphotriesterase.</title>
        <authorList>
            <person name="Li X."/>
        </authorList>
    </citation>
    <scope>NUCLEOTIDE SEQUENCE [LARGE SCALE GENOMIC DNA]</scope>
    <source>
        <strain evidence="1 2">YC-XJ2</strain>
    </source>
</reference>
<dbReference type="PRINTS" id="PR00081">
    <property type="entry name" value="GDHRDH"/>
</dbReference>
<evidence type="ECO:0000313" key="2">
    <source>
        <dbReference type="Proteomes" id="UP000502611"/>
    </source>
</evidence>
<dbReference type="EMBL" id="CP053021">
    <property type="protein sequence ID" value="QJR02830.1"/>
    <property type="molecule type" value="Genomic_DNA"/>
</dbReference>